<dbReference type="InterPro" id="IPR051044">
    <property type="entry name" value="MAG_DAG_Lipase"/>
</dbReference>
<dbReference type="PANTHER" id="PTHR11614">
    <property type="entry name" value="PHOSPHOLIPASE-RELATED"/>
    <property type="match status" value="1"/>
</dbReference>
<evidence type="ECO:0000256" key="1">
    <source>
        <dbReference type="SAM" id="MobiDB-lite"/>
    </source>
</evidence>
<dbReference type="OrthoDB" id="9801217at2"/>
<organism evidence="3 4">
    <name type="scientific">Actinotalea ferrariae CF5-4</name>
    <dbReference type="NCBI Taxonomy" id="948458"/>
    <lineage>
        <taxon>Bacteria</taxon>
        <taxon>Bacillati</taxon>
        <taxon>Actinomycetota</taxon>
        <taxon>Actinomycetes</taxon>
        <taxon>Micrococcales</taxon>
        <taxon>Cellulomonadaceae</taxon>
        <taxon>Actinotalea</taxon>
    </lineage>
</organism>
<reference evidence="3 4" key="1">
    <citation type="submission" date="2014-01" db="EMBL/GenBank/DDBJ databases">
        <title>Actinotalea ferrariae CF5-4.</title>
        <authorList>
            <person name="Chen F."/>
            <person name="Li Y."/>
            <person name="Wang G."/>
        </authorList>
    </citation>
    <scope>NUCLEOTIDE SEQUENCE [LARGE SCALE GENOMIC DNA]</scope>
    <source>
        <strain evidence="3 4">CF5-4</strain>
    </source>
</reference>
<dbReference type="InterPro" id="IPR029058">
    <property type="entry name" value="AB_hydrolase_fold"/>
</dbReference>
<sequence length="362" mass="39641">MATDDGAAPGAPDRAWAPPAPDEGWVPDVLGPDFQARTLALTDDDEGEVVATLVRHRPAEPEPTRPARAVLYLHGWNDYFFQVGLAQFWHGQGAAFYALDLRKYGRSLRPHHTPNHVEDLATYDEEIGLALDEVRAELGRHARVTLMGHSTGGLVAALWADRNPGRLAGLVLNSPWLEITGSSVARLLSAPVVQQIARLHPRTPMIARDPGFYARTLLTRHGGEWEYDETWRPFPFFPIRAGWLQAILEGHARVARGLAVDTPVLMAASARSVVGSRWREEMRSADVVLDADLLARRAVLLGPLVTVLRVDGGLHDLTLSPEPVRGRFYAEVTRWLSAYGWSGPTVPTTTPTPAAPTTPPSA</sequence>
<dbReference type="Gene3D" id="3.40.50.1820">
    <property type="entry name" value="alpha/beta hydrolase"/>
    <property type="match status" value="1"/>
</dbReference>
<evidence type="ECO:0000313" key="3">
    <source>
        <dbReference type="EMBL" id="EYR63617.1"/>
    </source>
</evidence>
<name>A0A021VX14_9CELL</name>
<dbReference type="RefSeq" id="WP_081802490.1">
    <property type="nucleotide sequence ID" value="NZ_AXCW01000080.1"/>
</dbReference>
<protein>
    <submittedName>
        <fullName evidence="3">Lysophospholipase</fullName>
    </submittedName>
</protein>
<comment type="caution">
    <text evidence="3">The sequence shown here is derived from an EMBL/GenBank/DDBJ whole genome shotgun (WGS) entry which is preliminary data.</text>
</comment>
<gene>
    <name evidence="3" type="ORF">N866_19320</name>
</gene>
<dbReference type="SUPFAM" id="SSF53474">
    <property type="entry name" value="alpha/beta-Hydrolases"/>
    <property type="match status" value="1"/>
</dbReference>
<feature type="region of interest" description="Disordered" evidence="1">
    <location>
        <begin position="1"/>
        <end position="24"/>
    </location>
</feature>
<dbReference type="Proteomes" id="UP000019753">
    <property type="component" value="Unassembled WGS sequence"/>
</dbReference>
<dbReference type="EMBL" id="AXCW01000080">
    <property type="protein sequence ID" value="EYR63617.1"/>
    <property type="molecule type" value="Genomic_DNA"/>
</dbReference>
<proteinExistence type="predicted"/>
<feature type="compositionally biased region" description="Low complexity" evidence="1">
    <location>
        <begin position="1"/>
        <end position="17"/>
    </location>
</feature>
<accession>A0A021VX14</accession>
<dbReference type="InterPro" id="IPR022742">
    <property type="entry name" value="Hydrolase_4"/>
</dbReference>
<feature type="domain" description="Serine aminopeptidase S33" evidence="2">
    <location>
        <begin position="65"/>
        <end position="268"/>
    </location>
</feature>
<keyword evidence="4" id="KW-1185">Reference proteome</keyword>
<dbReference type="AlphaFoldDB" id="A0A021VX14"/>
<dbReference type="Pfam" id="PF12146">
    <property type="entry name" value="Hydrolase_4"/>
    <property type="match status" value="1"/>
</dbReference>
<evidence type="ECO:0000259" key="2">
    <source>
        <dbReference type="Pfam" id="PF12146"/>
    </source>
</evidence>
<evidence type="ECO:0000313" key="4">
    <source>
        <dbReference type="Proteomes" id="UP000019753"/>
    </source>
</evidence>